<name>A0AC60Q062_IXOPE</name>
<feature type="non-terminal residue" evidence="1">
    <location>
        <position position="77"/>
    </location>
</feature>
<feature type="non-terminal residue" evidence="1">
    <location>
        <position position="1"/>
    </location>
</feature>
<dbReference type="Proteomes" id="UP000805193">
    <property type="component" value="Unassembled WGS sequence"/>
</dbReference>
<accession>A0AC60Q062</accession>
<proteinExistence type="predicted"/>
<keyword evidence="2" id="KW-1185">Reference proteome</keyword>
<protein>
    <submittedName>
        <fullName evidence="1">Uncharacterized protein</fullName>
    </submittedName>
</protein>
<comment type="caution">
    <text evidence="1">The sequence shown here is derived from an EMBL/GenBank/DDBJ whole genome shotgun (WGS) entry which is preliminary data.</text>
</comment>
<evidence type="ECO:0000313" key="2">
    <source>
        <dbReference type="Proteomes" id="UP000805193"/>
    </source>
</evidence>
<sequence>RAHIPSSAPKPPPLPPRPWERHVTLTADAPLPQRMDDDNPERTSGTLPPWTHEDMSFTTRTLLAAPFLPKEHHPRRR</sequence>
<gene>
    <name evidence="1" type="ORF">HPB47_026068</name>
</gene>
<evidence type="ECO:0000313" key="1">
    <source>
        <dbReference type="EMBL" id="KAG0426838.1"/>
    </source>
</evidence>
<dbReference type="EMBL" id="JABSTQ010009679">
    <property type="protein sequence ID" value="KAG0426838.1"/>
    <property type="molecule type" value="Genomic_DNA"/>
</dbReference>
<reference evidence="1 2" key="1">
    <citation type="journal article" date="2020" name="Cell">
        <title>Large-Scale Comparative Analyses of Tick Genomes Elucidate Their Genetic Diversity and Vector Capacities.</title>
        <authorList>
            <consortium name="Tick Genome and Microbiome Consortium (TIGMIC)"/>
            <person name="Jia N."/>
            <person name="Wang J."/>
            <person name="Shi W."/>
            <person name="Du L."/>
            <person name="Sun Y."/>
            <person name="Zhan W."/>
            <person name="Jiang J.F."/>
            <person name="Wang Q."/>
            <person name="Zhang B."/>
            <person name="Ji P."/>
            <person name="Bell-Sakyi L."/>
            <person name="Cui X.M."/>
            <person name="Yuan T.T."/>
            <person name="Jiang B.G."/>
            <person name="Yang W.F."/>
            <person name="Lam T.T."/>
            <person name="Chang Q.C."/>
            <person name="Ding S.J."/>
            <person name="Wang X.J."/>
            <person name="Zhu J.G."/>
            <person name="Ruan X.D."/>
            <person name="Zhao L."/>
            <person name="Wei J.T."/>
            <person name="Ye R.Z."/>
            <person name="Que T.C."/>
            <person name="Du C.H."/>
            <person name="Zhou Y.H."/>
            <person name="Cheng J.X."/>
            <person name="Dai P.F."/>
            <person name="Guo W.B."/>
            <person name="Han X.H."/>
            <person name="Huang E.J."/>
            <person name="Li L.F."/>
            <person name="Wei W."/>
            <person name="Gao Y.C."/>
            <person name="Liu J.Z."/>
            <person name="Shao H.Z."/>
            <person name="Wang X."/>
            <person name="Wang C.C."/>
            <person name="Yang T.C."/>
            <person name="Huo Q.B."/>
            <person name="Li W."/>
            <person name="Chen H.Y."/>
            <person name="Chen S.E."/>
            <person name="Zhou L.G."/>
            <person name="Ni X.B."/>
            <person name="Tian J.H."/>
            <person name="Sheng Y."/>
            <person name="Liu T."/>
            <person name="Pan Y.S."/>
            <person name="Xia L.Y."/>
            <person name="Li J."/>
            <person name="Zhao F."/>
            <person name="Cao W.C."/>
        </authorList>
    </citation>
    <scope>NUCLEOTIDE SEQUENCE [LARGE SCALE GENOMIC DNA]</scope>
    <source>
        <strain evidence="1">Iper-2018</strain>
    </source>
</reference>
<organism evidence="1 2">
    <name type="scientific">Ixodes persulcatus</name>
    <name type="common">Taiga tick</name>
    <dbReference type="NCBI Taxonomy" id="34615"/>
    <lineage>
        <taxon>Eukaryota</taxon>
        <taxon>Metazoa</taxon>
        <taxon>Ecdysozoa</taxon>
        <taxon>Arthropoda</taxon>
        <taxon>Chelicerata</taxon>
        <taxon>Arachnida</taxon>
        <taxon>Acari</taxon>
        <taxon>Parasitiformes</taxon>
        <taxon>Ixodida</taxon>
        <taxon>Ixodoidea</taxon>
        <taxon>Ixodidae</taxon>
        <taxon>Ixodinae</taxon>
        <taxon>Ixodes</taxon>
    </lineage>
</organism>